<evidence type="ECO:0000313" key="2">
    <source>
        <dbReference type="EMBL" id="AIR93573.1"/>
    </source>
</evidence>
<dbReference type="KEGG" id="vg:26640281"/>
<dbReference type="CDD" id="cd02066">
    <property type="entry name" value="GRX_family"/>
    <property type="match status" value="1"/>
</dbReference>
<dbReference type="PROSITE" id="PS51354">
    <property type="entry name" value="GLUTAREDOXIN_2"/>
    <property type="match status" value="1"/>
</dbReference>
<evidence type="ECO:0000313" key="3">
    <source>
        <dbReference type="Proteomes" id="UP000207741"/>
    </source>
</evidence>
<name>A0A0K0KW28_9CAUD</name>
<dbReference type="Pfam" id="PF00462">
    <property type="entry name" value="Glutaredoxin"/>
    <property type="match status" value="1"/>
</dbReference>
<dbReference type="InterPro" id="IPR014025">
    <property type="entry name" value="Glutaredoxin_subgr"/>
</dbReference>
<dbReference type="Gene3D" id="3.40.30.10">
    <property type="entry name" value="Glutaredoxin"/>
    <property type="match status" value="1"/>
</dbReference>
<feature type="domain" description="Glutaredoxin" evidence="1">
    <location>
        <begin position="5"/>
        <end position="60"/>
    </location>
</feature>
<reference evidence="3" key="1">
    <citation type="submission" date="2014-08" db="EMBL/GenBank/DDBJ databases">
        <authorList>
            <person name="Edwards T."/>
        </authorList>
    </citation>
    <scope>NUCLEOTIDE SEQUENCE [LARGE SCALE GENOMIC DNA]</scope>
</reference>
<dbReference type="RefSeq" id="YP_009213747.1">
    <property type="nucleotide sequence ID" value="NC_028955.1"/>
</dbReference>
<accession>A0A0K0KW28</accession>
<dbReference type="SUPFAM" id="SSF52833">
    <property type="entry name" value="Thioredoxin-like"/>
    <property type="match status" value="1"/>
</dbReference>
<sequence length="78" mass="9017">MNFAVYSKDGCPYCTQIIKVLDLAQFKFVEYKLDRDFNKKSFYEEFGKGSTFPQVVLNGEKLGGCTETVKYLKENKIL</sequence>
<dbReference type="InterPro" id="IPR036249">
    <property type="entry name" value="Thioredoxin-like_sf"/>
</dbReference>
<proteinExistence type="predicted"/>
<evidence type="ECO:0000259" key="1">
    <source>
        <dbReference type="Pfam" id="PF00462"/>
    </source>
</evidence>
<dbReference type="EMBL" id="KM359505">
    <property type="protein sequence ID" value="AIR93573.1"/>
    <property type="molecule type" value="Genomic_DNA"/>
</dbReference>
<dbReference type="OrthoDB" id="25064at10239"/>
<dbReference type="Proteomes" id="UP000207741">
    <property type="component" value="Segment"/>
</dbReference>
<dbReference type="InterPro" id="IPR002109">
    <property type="entry name" value="Glutaredoxin"/>
</dbReference>
<organism evidence="2 3">
    <name type="scientific">Prochlorococcus phage P-TIM68</name>
    <dbReference type="NCBI Taxonomy" id="1542477"/>
    <lineage>
        <taxon>Viruses</taxon>
        <taxon>Duplodnaviria</taxon>
        <taxon>Heunggongvirae</taxon>
        <taxon>Uroviricota</taxon>
        <taxon>Caudoviricetes</taxon>
        <taxon>Pantevenvirales</taxon>
        <taxon>Kyanoviridae</taxon>
        <taxon>Haifavirus</taxon>
        <taxon>Haifavirus tim68</taxon>
    </lineage>
</organism>
<dbReference type="GeneID" id="26640281"/>
<protein>
    <submittedName>
        <fullName evidence="2">Putative glutaredoxin</fullName>
    </submittedName>
</protein>
<dbReference type="PRINTS" id="PR00160">
    <property type="entry name" value="GLUTAREDOXIN"/>
</dbReference>
<keyword evidence="3" id="KW-1185">Reference proteome</keyword>